<feature type="signal peptide" evidence="2">
    <location>
        <begin position="1"/>
        <end position="16"/>
    </location>
</feature>
<evidence type="ECO:0008006" key="5">
    <source>
        <dbReference type="Google" id="ProtNLM"/>
    </source>
</evidence>
<keyword evidence="2" id="KW-0732">Signal</keyword>
<dbReference type="EMBL" id="JAQOWY010000978">
    <property type="protein sequence ID" value="KAK1837869.1"/>
    <property type="molecule type" value="Genomic_DNA"/>
</dbReference>
<name>A0AAD9E529_9PEZI</name>
<keyword evidence="4" id="KW-1185">Reference proteome</keyword>
<comment type="caution">
    <text evidence="3">The sequence shown here is derived from an EMBL/GenBank/DDBJ whole genome shotgun (WGS) entry which is preliminary data.</text>
</comment>
<accession>A0AAD9E529</accession>
<dbReference type="AlphaFoldDB" id="A0AAD9E529"/>
<dbReference type="Proteomes" id="UP001243330">
    <property type="component" value="Unassembled WGS sequence"/>
</dbReference>
<sequence>MVRALLIAALASAALGITVPVPADSPASAGDAYVPTTEELGDLALAVPAQADDAAIPDATEWTSLDNGDEGGVGGGVGDVSEPKLPAQRRAVDTGNLDTSALDTSSLDTDSLNTALNIDSLNTESLDTSSLNTDSFTSTLPTSTNIKRRSAVMW</sequence>
<protein>
    <recommendedName>
        <fullName evidence="5">Secreted protein</fullName>
    </recommendedName>
</protein>
<feature type="chain" id="PRO_5042231706" description="Secreted protein" evidence="2">
    <location>
        <begin position="17"/>
        <end position="154"/>
    </location>
</feature>
<evidence type="ECO:0000256" key="2">
    <source>
        <dbReference type="SAM" id="SignalP"/>
    </source>
</evidence>
<feature type="region of interest" description="Disordered" evidence="1">
    <location>
        <begin position="61"/>
        <end position="83"/>
    </location>
</feature>
<proteinExistence type="predicted"/>
<gene>
    <name evidence="3" type="ORF">CCHR01_19507</name>
</gene>
<evidence type="ECO:0000256" key="1">
    <source>
        <dbReference type="SAM" id="MobiDB-lite"/>
    </source>
</evidence>
<organism evidence="3 4">
    <name type="scientific">Colletotrichum chrysophilum</name>
    <dbReference type="NCBI Taxonomy" id="1836956"/>
    <lineage>
        <taxon>Eukaryota</taxon>
        <taxon>Fungi</taxon>
        <taxon>Dikarya</taxon>
        <taxon>Ascomycota</taxon>
        <taxon>Pezizomycotina</taxon>
        <taxon>Sordariomycetes</taxon>
        <taxon>Hypocreomycetidae</taxon>
        <taxon>Glomerellales</taxon>
        <taxon>Glomerellaceae</taxon>
        <taxon>Colletotrichum</taxon>
        <taxon>Colletotrichum gloeosporioides species complex</taxon>
    </lineage>
</organism>
<evidence type="ECO:0000313" key="3">
    <source>
        <dbReference type="EMBL" id="KAK1837869.1"/>
    </source>
</evidence>
<reference evidence="3" key="1">
    <citation type="submission" date="2023-01" db="EMBL/GenBank/DDBJ databases">
        <title>Colletotrichum chrysophilum M932 genome sequence.</title>
        <authorList>
            <person name="Baroncelli R."/>
        </authorList>
    </citation>
    <scope>NUCLEOTIDE SEQUENCE</scope>
    <source>
        <strain evidence="3">M932</strain>
    </source>
</reference>
<evidence type="ECO:0000313" key="4">
    <source>
        <dbReference type="Proteomes" id="UP001243330"/>
    </source>
</evidence>